<reference evidence="2 3" key="1">
    <citation type="submission" date="2018-03" db="EMBL/GenBank/DDBJ databases">
        <title>Genomic Encyclopedia of Archaeal and Bacterial Type Strains, Phase II (KMG-II): from individual species to whole genera.</title>
        <authorList>
            <person name="Goeker M."/>
        </authorList>
    </citation>
    <scope>NUCLEOTIDE SEQUENCE [LARGE SCALE GENOMIC DNA]</scope>
    <source>
        <strain evidence="2 3">DSM 27267</strain>
    </source>
</reference>
<dbReference type="PROSITE" id="PS51257">
    <property type="entry name" value="PROKAR_LIPOPROTEIN"/>
    <property type="match status" value="1"/>
</dbReference>
<dbReference type="EMBL" id="PYGC01000012">
    <property type="protein sequence ID" value="PSK80917.1"/>
    <property type="molecule type" value="Genomic_DNA"/>
</dbReference>
<dbReference type="Proteomes" id="UP000240621">
    <property type="component" value="Unassembled WGS sequence"/>
</dbReference>
<accession>A0A2P8C7L5</accession>
<evidence type="ECO:0000313" key="3">
    <source>
        <dbReference type="Proteomes" id="UP000240621"/>
    </source>
</evidence>
<dbReference type="RefSeq" id="WP_146142062.1">
    <property type="nucleotide sequence ID" value="NZ_BLAU01000001.1"/>
</dbReference>
<feature type="signal peptide" evidence="1">
    <location>
        <begin position="1"/>
        <end position="22"/>
    </location>
</feature>
<dbReference type="AlphaFoldDB" id="A0A2P8C7L5"/>
<dbReference type="OrthoDB" id="646668at2"/>
<gene>
    <name evidence="2" type="ORF">CLV93_11252</name>
</gene>
<evidence type="ECO:0000313" key="2">
    <source>
        <dbReference type="EMBL" id="PSK80917.1"/>
    </source>
</evidence>
<feature type="chain" id="PRO_5015153356" description="PKD family protein" evidence="1">
    <location>
        <begin position="23"/>
        <end position="301"/>
    </location>
</feature>
<evidence type="ECO:0008006" key="4">
    <source>
        <dbReference type="Google" id="ProtNLM"/>
    </source>
</evidence>
<comment type="caution">
    <text evidence="2">The sequence shown here is derived from an EMBL/GenBank/DDBJ whole genome shotgun (WGS) entry which is preliminary data.</text>
</comment>
<name>A0A2P8C7L5_9BACT</name>
<sequence>MKNRFKILYTLLGLTLLFSACTPDNYELGALLSKSDLNFTIEPSSANPNDIVLTSLTPNVTPLWTTPFGRSIKVVDTINVAFPGDYTFKYGVESAGGYVQADSVQVSINTLDQNAVSGDMWTNISGGYGKEKTWYLDLDANGVSKIWAGPIYFYGTNDSWLSVTDGVAVGGDSWNWSPDWSGNQWLCAATDFGSMTFNLKDGPYVQVDHTSTPDGITMGGQQSGTYMLDTKNHTITLNDVTLIHPINYHTTLTKSWTGKFKIMALTADKMMIGVLRDPVISGQGACIQTLNFVSKAYYDSH</sequence>
<keyword evidence="1" id="KW-0732">Signal</keyword>
<evidence type="ECO:0000256" key="1">
    <source>
        <dbReference type="SAM" id="SignalP"/>
    </source>
</evidence>
<organism evidence="2 3">
    <name type="scientific">Prolixibacter denitrificans</name>
    <dbReference type="NCBI Taxonomy" id="1541063"/>
    <lineage>
        <taxon>Bacteria</taxon>
        <taxon>Pseudomonadati</taxon>
        <taxon>Bacteroidota</taxon>
        <taxon>Bacteroidia</taxon>
        <taxon>Marinilabiliales</taxon>
        <taxon>Prolixibacteraceae</taxon>
        <taxon>Prolixibacter</taxon>
    </lineage>
</organism>
<protein>
    <recommendedName>
        <fullName evidence="4">PKD family protein</fullName>
    </recommendedName>
</protein>
<proteinExistence type="predicted"/>